<feature type="region of interest" description="Disordered" evidence="1">
    <location>
        <begin position="37"/>
        <end position="147"/>
    </location>
</feature>
<dbReference type="AlphaFoldDB" id="A0AA39U5N0"/>
<proteinExistence type="predicted"/>
<organism evidence="2 3">
    <name type="scientific">Cladonia borealis</name>
    <dbReference type="NCBI Taxonomy" id="184061"/>
    <lineage>
        <taxon>Eukaryota</taxon>
        <taxon>Fungi</taxon>
        <taxon>Dikarya</taxon>
        <taxon>Ascomycota</taxon>
        <taxon>Pezizomycotina</taxon>
        <taxon>Lecanoromycetes</taxon>
        <taxon>OSLEUM clade</taxon>
        <taxon>Lecanoromycetidae</taxon>
        <taxon>Lecanorales</taxon>
        <taxon>Lecanorineae</taxon>
        <taxon>Cladoniaceae</taxon>
        <taxon>Cladonia</taxon>
    </lineage>
</organism>
<sequence length="147" mass="16290">MWRSKKIQVSFWPKDLKTGTLTQGRFRVNLVVQQKDTWEGQDGNQGPLSTPSTSVVGSEAGIPSLPKKNKYSTLEPPLLHYNTVVSSKRDRPICELQGGNHKSLTPDPSADDDTRGQQDDKEVETADEAEEFGGDSERDTLPCLHPI</sequence>
<feature type="compositionally biased region" description="Acidic residues" evidence="1">
    <location>
        <begin position="125"/>
        <end position="134"/>
    </location>
</feature>
<evidence type="ECO:0000313" key="3">
    <source>
        <dbReference type="Proteomes" id="UP001166286"/>
    </source>
</evidence>
<gene>
    <name evidence="2" type="ORF">JMJ35_009385</name>
</gene>
<comment type="caution">
    <text evidence="2">The sequence shown here is derived from an EMBL/GenBank/DDBJ whole genome shotgun (WGS) entry which is preliminary data.</text>
</comment>
<dbReference type="Proteomes" id="UP001166286">
    <property type="component" value="Unassembled WGS sequence"/>
</dbReference>
<evidence type="ECO:0000313" key="2">
    <source>
        <dbReference type="EMBL" id="KAK0508301.1"/>
    </source>
</evidence>
<dbReference type="EMBL" id="JAFEKC020000021">
    <property type="protein sequence ID" value="KAK0508301.1"/>
    <property type="molecule type" value="Genomic_DNA"/>
</dbReference>
<reference evidence="2" key="1">
    <citation type="submission" date="2023-03" db="EMBL/GenBank/DDBJ databases">
        <title>Complete genome of Cladonia borealis.</title>
        <authorList>
            <person name="Park H."/>
        </authorList>
    </citation>
    <scope>NUCLEOTIDE SEQUENCE</scope>
    <source>
        <strain evidence="2">ANT050790</strain>
    </source>
</reference>
<feature type="compositionally biased region" description="Basic and acidic residues" evidence="1">
    <location>
        <begin position="112"/>
        <end position="124"/>
    </location>
</feature>
<feature type="compositionally biased region" description="Polar residues" evidence="1">
    <location>
        <begin position="42"/>
        <end position="56"/>
    </location>
</feature>
<keyword evidence="3" id="KW-1185">Reference proteome</keyword>
<name>A0AA39U5N0_9LECA</name>
<evidence type="ECO:0000256" key="1">
    <source>
        <dbReference type="SAM" id="MobiDB-lite"/>
    </source>
</evidence>
<protein>
    <submittedName>
        <fullName evidence="2">Uncharacterized protein</fullName>
    </submittedName>
</protein>
<accession>A0AA39U5N0</accession>